<protein>
    <submittedName>
        <fullName evidence="3">Uncharacterized protein</fullName>
    </submittedName>
</protein>
<feature type="region of interest" description="Disordered" evidence="2">
    <location>
        <begin position="993"/>
        <end position="1066"/>
    </location>
</feature>
<dbReference type="GO" id="GO:0004805">
    <property type="term" value="F:trehalose-phosphatase activity"/>
    <property type="evidence" value="ECO:0007669"/>
    <property type="project" value="TreeGrafter"/>
</dbReference>
<dbReference type="Gene3D" id="3.40.50.1000">
    <property type="entry name" value="HAD superfamily/HAD-like"/>
    <property type="match status" value="1"/>
</dbReference>
<dbReference type="PANTHER" id="PTHR10788">
    <property type="entry name" value="TREHALOSE-6-PHOSPHATE SYNTHASE"/>
    <property type="match status" value="1"/>
</dbReference>
<dbReference type="InterPro" id="IPR023214">
    <property type="entry name" value="HAD_sf"/>
</dbReference>
<dbReference type="SUPFAM" id="SSF56784">
    <property type="entry name" value="HAD-like"/>
    <property type="match status" value="1"/>
</dbReference>
<comment type="caution">
    <text evidence="3">The sequence shown here is derived from an EMBL/GenBank/DDBJ whole genome shotgun (WGS) entry which is preliminary data.</text>
</comment>
<comment type="similarity">
    <text evidence="1">In the N-terminal section; belongs to the glycosyltransferase 20 family.</text>
</comment>
<dbReference type="EMBL" id="JADGJQ010000022">
    <property type="protein sequence ID" value="KAJ3179160.1"/>
    <property type="molecule type" value="Genomic_DNA"/>
</dbReference>
<dbReference type="GO" id="GO:0005946">
    <property type="term" value="C:alpha,alpha-trehalose-phosphate synthase complex (UDP-forming)"/>
    <property type="evidence" value="ECO:0007669"/>
    <property type="project" value="TreeGrafter"/>
</dbReference>
<feature type="region of interest" description="Disordered" evidence="2">
    <location>
        <begin position="828"/>
        <end position="892"/>
    </location>
</feature>
<dbReference type="InterPro" id="IPR003337">
    <property type="entry name" value="Trehalose_PPase"/>
</dbReference>
<evidence type="ECO:0000313" key="3">
    <source>
        <dbReference type="EMBL" id="KAJ3179160.1"/>
    </source>
</evidence>
<dbReference type="AlphaFoldDB" id="A0AAD5XRN0"/>
<dbReference type="Gene3D" id="3.30.70.1020">
    <property type="entry name" value="Trehalose-6-phosphate phosphatase related protein, domain 2"/>
    <property type="match status" value="1"/>
</dbReference>
<keyword evidence="4" id="KW-1185">Reference proteome</keyword>
<dbReference type="GO" id="GO:0005992">
    <property type="term" value="P:trehalose biosynthetic process"/>
    <property type="evidence" value="ECO:0007669"/>
    <property type="project" value="InterPro"/>
</dbReference>
<dbReference type="Pfam" id="PF02358">
    <property type="entry name" value="Trehalose_PPase"/>
    <property type="match status" value="1"/>
</dbReference>
<dbReference type="NCBIfam" id="TIGR00685">
    <property type="entry name" value="T6PP"/>
    <property type="match status" value="1"/>
</dbReference>
<dbReference type="FunFam" id="3.40.50.2000:FF:000036">
    <property type="entry name" value="Alpha,alpha-trehalose-phosphate synthase subunit Tps2"/>
    <property type="match status" value="1"/>
</dbReference>
<feature type="region of interest" description="Disordered" evidence="2">
    <location>
        <begin position="1"/>
        <end position="35"/>
    </location>
</feature>
<dbReference type="InterPro" id="IPR001830">
    <property type="entry name" value="Glyco_trans_20"/>
</dbReference>
<feature type="compositionally biased region" description="Acidic residues" evidence="2">
    <location>
        <begin position="11"/>
        <end position="23"/>
    </location>
</feature>
<dbReference type="SUPFAM" id="SSF53756">
    <property type="entry name" value="UDP-Glycosyltransferase/glycogen phosphorylase"/>
    <property type="match status" value="1"/>
</dbReference>
<dbReference type="InterPro" id="IPR036412">
    <property type="entry name" value="HAD-like_sf"/>
</dbReference>
<accession>A0AAD5XRN0</accession>
<dbReference type="CDD" id="cd03788">
    <property type="entry name" value="GT20_TPS"/>
    <property type="match status" value="1"/>
</dbReference>
<dbReference type="Proteomes" id="UP001212152">
    <property type="component" value="Unassembled WGS sequence"/>
</dbReference>
<dbReference type="PANTHER" id="PTHR10788:SF15">
    <property type="entry name" value="TREHALOSE SYNTHASE COMPLEX REGULATORY SUBUNIT TPS3-RELATED"/>
    <property type="match status" value="1"/>
</dbReference>
<feature type="compositionally biased region" description="Low complexity" evidence="2">
    <location>
        <begin position="1046"/>
        <end position="1056"/>
    </location>
</feature>
<dbReference type="GO" id="GO:0005829">
    <property type="term" value="C:cytosol"/>
    <property type="evidence" value="ECO:0007669"/>
    <property type="project" value="TreeGrafter"/>
</dbReference>
<gene>
    <name evidence="3" type="ORF">HDU87_003118</name>
</gene>
<feature type="region of interest" description="Disordered" evidence="2">
    <location>
        <begin position="61"/>
        <end position="164"/>
    </location>
</feature>
<feature type="compositionally biased region" description="Low complexity" evidence="2">
    <location>
        <begin position="111"/>
        <end position="136"/>
    </location>
</feature>
<evidence type="ECO:0000256" key="2">
    <source>
        <dbReference type="SAM" id="MobiDB-lite"/>
    </source>
</evidence>
<feature type="compositionally biased region" description="Low complexity" evidence="2">
    <location>
        <begin position="993"/>
        <end position="1004"/>
    </location>
</feature>
<feature type="compositionally biased region" description="Low complexity" evidence="2">
    <location>
        <begin position="1135"/>
        <end position="1153"/>
    </location>
</feature>
<evidence type="ECO:0000313" key="4">
    <source>
        <dbReference type="Proteomes" id="UP001212152"/>
    </source>
</evidence>
<feature type="region of interest" description="Disordered" evidence="2">
    <location>
        <begin position="1135"/>
        <end position="1156"/>
    </location>
</feature>
<dbReference type="GO" id="GO:0003825">
    <property type="term" value="F:alpha,alpha-trehalose-phosphate synthase (UDP-forming) activity"/>
    <property type="evidence" value="ECO:0007669"/>
    <property type="project" value="TreeGrafter"/>
</dbReference>
<feature type="region of interest" description="Disordered" evidence="2">
    <location>
        <begin position="1082"/>
        <end position="1104"/>
    </location>
</feature>
<evidence type="ECO:0000256" key="1">
    <source>
        <dbReference type="ARBA" id="ARBA00005409"/>
    </source>
</evidence>
<organism evidence="3 4">
    <name type="scientific">Geranomyces variabilis</name>
    <dbReference type="NCBI Taxonomy" id="109894"/>
    <lineage>
        <taxon>Eukaryota</taxon>
        <taxon>Fungi</taxon>
        <taxon>Fungi incertae sedis</taxon>
        <taxon>Chytridiomycota</taxon>
        <taxon>Chytridiomycota incertae sedis</taxon>
        <taxon>Chytridiomycetes</taxon>
        <taxon>Spizellomycetales</taxon>
        <taxon>Powellomycetaceae</taxon>
        <taxon>Geranomyces</taxon>
    </lineage>
</organism>
<dbReference type="FunFam" id="3.30.70.1020:FF:000001">
    <property type="entry name" value="Alpha,alpha-trehalose-phosphate synthase [UDP-forming] 1"/>
    <property type="match status" value="1"/>
</dbReference>
<dbReference type="Gene3D" id="3.40.50.2000">
    <property type="entry name" value="Glycogen Phosphorylase B"/>
    <property type="match status" value="2"/>
</dbReference>
<name>A0AAD5XRN0_9FUNG</name>
<feature type="compositionally biased region" description="Polar residues" evidence="2">
    <location>
        <begin position="1057"/>
        <end position="1066"/>
    </location>
</feature>
<dbReference type="Pfam" id="PF00982">
    <property type="entry name" value="Glyco_transf_20"/>
    <property type="match status" value="1"/>
</dbReference>
<reference evidence="3" key="1">
    <citation type="submission" date="2020-05" db="EMBL/GenBank/DDBJ databases">
        <title>Phylogenomic resolution of chytrid fungi.</title>
        <authorList>
            <person name="Stajich J.E."/>
            <person name="Amses K."/>
            <person name="Simmons R."/>
            <person name="Seto K."/>
            <person name="Myers J."/>
            <person name="Bonds A."/>
            <person name="Quandt C.A."/>
            <person name="Barry K."/>
            <person name="Liu P."/>
            <person name="Grigoriev I."/>
            <person name="Longcore J.E."/>
            <person name="James T.Y."/>
        </authorList>
    </citation>
    <scope>NUCLEOTIDE SEQUENCE</scope>
    <source>
        <strain evidence="3">JEL0379</strain>
    </source>
</reference>
<feature type="compositionally biased region" description="Pro residues" evidence="2">
    <location>
        <begin position="65"/>
        <end position="74"/>
    </location>
</feature>
<feature type="compositionally biased region" description="Low complexity" evidence="2">
    <location>
        <begin position="75"/>
        <end position="87"/>
    </location>
</feature>
<feature type="compositionally biased region" description="Low complexity" evidence="2">
    <location>
        <begin position="1095"/>
        <end position="1104"/>
    </location>
</feature>
<proteinExistence type="inferred from homology"/>
<feature type="compositionally biased region" description="Basic and acidic residues" evidence="2">
    <location>
        <begin position="149"/>
        <end position="163"/>
    </location>
</feature>
<sequence>MPDQSHSLFFMDDDEDDRSDMDDMSPSSIGRDSVMSDAAHPTLLTTTRTIVVSLFLPCTVSSDPQPTPPPPPPLQTSQGGTTSSTSTPPIAARKYQSPATLSPAAHHQPLSSGHSSNSSSSTTATTGSASKAGAGAKHLERRRSVGAVEFKRQRKVSESRGLRPDPSWWHLEASGLGNIGLQNAVNSMRRRMLKPVWIGSLGVSTKGWSEETKGNVVSKMENERNCVPVFLSDEEVEGHYNQFCKQVLWKPFHYQLRDYPKGEAYEEQAWQQYVAVNQKFADVIAETYQPGDIVWINDYHLMLVPAMVRKLVPDAIIGFFLHIPFPSSEIFRCLHVRKEILEGMLGADMIGFQTYPFMRHFLMTCTRLLALESTPRGVQLEDRVVSVMPIPIGIDLAALNEKRAHPEVAEIVASLKERYAGMKVLIGRDKNDYVKGVRQKMLAFERFLKEYPEWVGRVVLIQVALSTTEANENECRVSDVVARINSRYGTLEHAPVVYLHQDISFSHYLALWTIADACVITSLRDGMNLTSHEYVVCQEQNHGPLIISEFAGTYGSFGAALRVNPWDVREVSEAINEALNMSDEEKDFRWKELYSHVIGNTAQTYVETYTAELVKAHEEVTRTVSTSIPPLPEDLVLAEYAQSRKRVFFLDQDGTIMNFNKHSSTTLLASRIPTQRVVDVIRKLASDPRNIVYIMSGRCKSEMQDFNGIPNVGLCAENGCFLKYANRNSWETMLPDHDLSWRKQVMEIFEYYTDRTPGSYIEQKEIGMVWHYGHADMNFGSWQAAECQNHLEQSLTTSFAIHVLGKKRSLEVMPRNCNKGTVIRRVLEHHQGRGTQSRRAQHRNSMGLGSGTGSLGAADSAKTVKHRSVSGAESTSPGEGCVFPAHDRQPSEDGLLADAMTREPASMVGAVGADSCSGTQPTKERIDFCFCVGDDRADEYMFEYLRRLEMHSNKKELRSEPATPFDELRNFGLGLNITSPPPASVQQRVGATTAPGLPATTTPGSVGSQDGDRFSPNASPIESPASATLPHVGYHQLGSRAPPYLQHQNNHQQQQQDSGHNNTSHLPDSVVAAISTLPNSFELEMPAGRGSPAPAAATTASKTATAQLQQQQSQLHRGHVFSPTTTATMMQAATTTTTSLTSGTTASPTTPGSRGRRCVITATVGKKSSAAKWCMSAPQEVLGLLESFVRCGVTHKGGRSTVPQVEDVE</sequence>